<reference evidence="2 3" key="1">
    <citation type="submission" date="2023-04" db="EMBL/GenBank/DDBJ databases">
        <title>Genome Encyclopedia of Bacteria and Archaea VI: Functional Genomics of Type Strains.</title>
        <authorList>
            <person name="Whitman W."/>
        </authorList>
    </citation>
    <scope>NUCLEOTIDE SEQUENCE [LARGE SCALE GENOMIC DNA]</scope>
    <source>
        <strain evidence="2 3">SG_E_30_P1</strain>
    </source>
</reference>
<feature type="chain" id="PRO_5045564909" description="Lipoprotein" evidence="1">
    <location>
        <begin position="20"/>
        <end position="132"/>
    </location>
</feature>
<comment type="caution">
    <text evidence="2">The sequence shown here is derived from an EMBL/GenBank/DDBJ whole genome shotgun (WGS) entry which is preliminary data.</text>
</comment>
<organism evidence="2 3">
    <name type="scientific">Antiquaquibacter oligotrophicus</name>
    <dbReference type="NCBI Taxonomy" id="2880260"/>
    <lineage>
        <taxon>Bacteria</taxon>
        <taxon>Bacillati</taxon>
        <taxon>Actinomycetota</taxon>
        <taxon>Actinomycetes</taxon>
        <taxon>Micrococcales</taxon>
        <taxon>Microbacteriaceae</taxon>
        <taxon>Antiquaquibacter</taxon>
    </lineage>
</organism>
<sequence length="132" mass="13472">MTRVLLGIASVLLLAGCTAGGMGGGTTPPPIEVPPALQTPAPVTDECRDAMAAFGAVPAEDTVALNDAGLAITDSCAGWTEFMAVVSENPTAVGYATAEEVDEKALAKRVCAEARMDTPFCMSVERVGLLSE</sequence>
<name>A0ABT6KQ75_9MICO</name>
<evidence type="ECO:0008006" key="4">
    <source>
        <dbReference type="Google" id="ProtNLM"/>
    </source>
</evidence>
<evidence type="ECO:0000313" key="3">
    <source>
        <dbReference type="Proteomes" id="UP001160142"/>
    </source>
</evidence>
<dbReference type="RefSeq" id="WP_322133576.1">
    <property type="nucleotide sequence ID" value="NZ_CP085036.1"/>
</dbReference>
<dbReference type="Proteomes" id="UP001160142">
    <property type="component" value="Unassembled WGS sequence"/>
</dbReference>
<proteinExistence type="predicted"/>
<gene>
    <name evidence="2" type="ORF">M2152_001439</name>
</gene>
<keyword evidence="3" id="KW-1185">Reference proteome</keyword>
<evidence type="ECO:0000256" key="1">
    <source>
        <dbReference type="SAM" id="SignalP"/>
    </source>
</evidence>
<dbReference type="PROSITE" id="PS51257">
    <property type="entry name" value="PROKAR_LIPOPROTEIN"/>
    <property type="match status" value="1"/>
</dbReference>
<feature type="signal peptide" evidence="1">
    <location>
        <begin position="1"/>
        <end position="19"/>
    </location>
</feature>
<accession>A0ABT6KQ75</accession>
<protein>
    <recommendedName>
        <fullName evidence="4">Lipoprotein</fullName>
    </recommendedName>
</protein>
<evidence type="ECO:0000313" key="2">
    <source>
        <dbReference type="EMBL" id="MDH6181257.1"/>
    </source>
</evidence>
<dbReference type="EMBL" id="JARXVQ010000001">
    <property type="protein sequence ID" value="MDH6181257.1"/>
    <property type="molecule type" value="Genomic_DNA"/>
</dbReference>
<keyword evidence="1" id="KW-0732">Signal</keyword>